<sequence length="414" mass="45887">MQREVMVIDEQILIVGGGISGLSTALGLHRLGIRSLVLESSDSLRISGFALTMWSNAWRALDALGIGEYLRTKSVQIHGFQIFSPESSLPSSEKPRQAEVNLGNTEVRCVKRKDLLETLEKELPKGTIRYSSKLVSIEQSGNFKLVHLADGSVIKTKVLIGCDGINSTVAKWLGLQNPVNVGRSAIRGFLNYPNGHGFEAKFHTYFGGGVRYGFIPCDDKSIYWFCTLTASIFNYDENEQNPLKMKQFVLSNIQNAPKRVSDIVERTELDCISYAPLKFRSPWNILLGHIVQDNVCVVGDALHPMTPDIGQGGCSALEDSVILAKCLAEALLTKASDNAEEDGEYGKMERGLQKYAKERRWRSFSLISMAYIVGMIQESNGKVMSFLRKSFLSKYSVGIVTKMADFDCGKLMIS</sequence>
<dbReference type="PANTHER" id="PTHR45934:SF28">
    <property type="entry name" value="OS03G0153100 PROTEIN"/>
    <property type="match status" value="1"/>
</dbReference>
<keyword evidence="6" id="KW-1185">Reference proteome</keyword>
<keyword evidence="1" id="KW-0560">Oxidoreductase</keyword>
<dbReference type="GO" id="GO:0004497">
    <property type="term" value="F:monooxygenase activity"/>
    <property type="evidence" value="ECO:0007669"/>
    <property type="project" value="UniProtKB-KW"/>
</dbReference>
<dbReference type="Gene3D" id="3.50.50.60">
    <property type="entry name" value="FAD/NAD(P)-binding domain"/>
    <property type="match status" value="1"/>
</dbReference>
<dbReference type="InterPro" id="IPR044560">
    <property type="entry name" value="MOase"/>
</dbReference>
<accession>A0AAD1ZB43</accession>
<evidence type="ECO:0000256" key="1">
    <source>
        <dbReference type="ARBA" id="ARBA00023002"/>
    </source>
</evidence>
<protein>
    <recommendedName>
        <fullName evidence="4">FAD-binding domain-containing protein</fullName>
    </recommendedName>
</protein>
<feature type="domain" description="FAD-binding" evidence="4">
    <location>
        <begin position="11"/>
        <end position="337"/>
    </location>
</feature>
<reference evidence="5" key="1">
    <citation type="submission" date="2023-05" db="EMBL/GenBank/DDBJ databases">
        <authorList>
            <person name="Huff M."/>
        </authorList>
    </citation>
    <scope>NUCLEOTIDE SEQUENCE</scope>
</reference>
<evidence type="ECO:0000259" key="4">
    <source>
        <dbReference type="Pfam" id="PF01494"/>
    </source>
</evidence>
<dbReference type="SUPFAM" id="SSF51905">
    <property type="entry name" value="FAD/NAD(P)-binding domain"/>
    <property type="match status" value="1"/>
</dbReference>
<dbReference type="PRINTS" id="PR00420">
    <property type="entry name" value="RNGMNOXGNASE"/>
</dbReference>
<proteinExistence type="inferred from homology"/>
<dbReference type="InterPro" id="IPR002938">
    <property type="entry name" value="FAD-bd"/>
</dbReference>
<dbReference type="EMBL" id="OU503041">
    <property type="protein sequence ID" value="CAI9763822.1"/>
    <property type="molecule type" value="Genomic_DNA"/>
</dbReference>
<comment type="similarity">
    <text evidence="3">Belongs to the 3-hydroxybenzoate 6-hydroxylase family.</text>
</comment>
<keyword evidence="2" id="KW-0503">Monooxygenase</keyword>
<evidence type="ECO:0000313" key="6">
    <source>
        <dbReference type="Proteomes" id="UP000834106"/>
    </source>
</evidence>
<dbReference type="PANTHER" id="PTHR45934">
    <property type="entry name" value="FAD/NAD(P)-BINDING OXIDOREDUCTASE FAMILY PROTEIN"/>
    <property type="match status" value="1"/>
</dbReference>
<evidence type="ECO:0000313" key="5">
    <source>
        <dbReference type="EMBL" id="CAI9763822.1"/>
    </source>
</evidence>
<dbReference type="GO" id="GO:0071949">
    <property type="term" value="F:FAD binding"/>
    <property type="evidence" value="ECO:0007669"/>
    <property type="project" value="InterPro"/>
</dbReference>
<name>A0AAD1ZB43_9LAMI</name>
<dbReference type="AlphaFoldDB" id="A0AAD1ZB43"/>
<dbReference type="InterPro" id="IPR036188">
    <property type="entry name" value="FAD/NAD-bd_sf"/>
</dbReference>
<organism evidence="5 6">
    <name type="scientific">Fraxinus pennsylvanica</name>
    <dbReference type="NCBI Taxonomy" id="56036"/>
    <lineage>
        <taxon>Eukaryota</taxon>
        <taxon>Viridiplantae</taxon>
        <taxon>Streptophyta</taxon>
        <taxon>Embryophyta</taxon>
        <taxon>Tracheophyta</taxon>
        <taxon>Spermatophyta</taxon>
        <taxon>Magnoliopsida</taxon>
        <taxon>eudicotyledons</taxon>
        <taxon>Gunneridae</taxon>
        <taxon>Pentapetalae</taxon>
        <taxon>asterids</taxon>
        <taxon>lamiids</taxon>
        <taxon>Lamiales</taxon>
        <taxon>Oleaceae</taxon>
        <taxon>Oleeae</taxon>
        <taxon>Fraxinus</taxon>
    </lineage>
</organism>
<evidence type="ECO:0000256" key="3">
    <source>
        <dbReference type="ARBA" id="ARBA00024018"/>
    </source>
</evidence>
<dbReference type="Pfam" id="PF01494">
    <property type="entry name" value="FAD_binding_3"/>
    <property type="match status" value="1"/>
</dbReference>
<dbReference type="Proteomes" id="UP000834106">
    <property type="component" value="Chromosome 6"/>
</dbReference>
<gene>
    <name evidence="5" type="ORF">FPE_LOCUS11252</name>
</gene>
<evidence type="ECO:0000256" key="2">
    <source>
        <dbReference type="ARBA" id="ARBA00023033"/>
    </source>
</evidence>